<evidence type="ECO:0000313" key="3">
    <source>
        <dbReference type="WBParaSite" id="Pan_g22910.t1"/>
    </source>
</evidence>
<reference evidence="2" key="1">
    <citation type="journal article" date="2013" name="Genetics">
        <title>The draft genome and transcriptome of Panagrellus redivivus are shaped by the harsh demands of a free-living lifestyle.</title>
        <authorList>
            <person name="Srinivasan J."/>
            <person name="Dillman A.R."/>
            <person name="Macchietto M.G."/>
            <person name="Heikkinen L."/>
            <person name="Lakso M."/>
            <person name="Fracchia K.M."/>
            <person name="Antoshechkin I."/>
            <person name="Mortazavi A."/>
            <person name="Wong G."/>
            <person name="Sternberg P.W."/>
        </authorList>
    </citation>
    <scope>NUCLEOTIDE SEQUENCE [LARGE SCALE GENOMIC DNA]</scope>
    <source>
        <strain evidence="2">MT8872</strain>
    </source>
</reference>
<feature type="transmembrane region" description="Helical" evidence="1">
    <location>
        <begin position="6"/>
        <end position="28"/>
    </location>
</feature>
<keyword evidence="1" id="KW-0812">Transmembrane</keyword>
<dbReference type="AlphaFoldDB" id="A0A7E4VN00"/>
<keyword evidence="2" id="KW-1185">Reference proteome</keyword>
<evidence type="ECO:0000256" key="1">
    <source>
        <dbReference type="SAM" id="Phobius"/>
    </source>
</evidence>
<reference evidence="3" key="2">
    <citation type="submission" date="2020-10" db="UniProtKB">
        <authorList>
            <consortium name="WormBaseParasite"/>
        </authorList>
    </citation>
    <scope>IDENTIFICATION</scope>
</reference>
<dbReference type="WBParaSite" id="Pan_g22910.t1">
    <property type="protein sequence ID" value="Pan_g22910.t1"/>
    <property type="gene ID" value="Pan_g22910"/>
</dbReference>
<proteinExistence type="predicted"/>
<keyword evidence="1" id="KW-1133">Transmembrane helix</keyword>
<dbReference type="Proteomes" id="UP000492821">
    <property type="component" value="Unassembled WGS sequence"/>
</dbReference>
<protein>
    <submittedName>
        <fullName evidence="3">Secreted protein</fullName>
    </submittedName>
</protein>
<name>A0A7E4VN00_PANRE</name>
<sequence length="149" mass="16015">MQLYVLHSLIVAIMCAKVIMPLGVSTIFKCAKVEVHSDAVPCHGRCDGSVVKSGCPILVSIIGGPEQQHGTLKVNLNFSEAKARLNRCSELRIWLPSDVKSIQLTVVPVVVGEEPDGTRSMSSNAKAFTREVLILVETDLGGTKNLDST</sequence>
<keyword evidence="1" id="KW-0472">Membrane</keyword>
<evidence type="ECO:0000313" key="2">
    <source>
        <dbReference type="Proteomes" id="UP000492821"/>
    </source>
</evidence>
<accession>A0A7E4VN00</accession>
<organism evidence="2 3">
    <name type="scientific">Panagrellus redivivus</name>
    <name type="common">Microworm</name>
    <dbReference type="NCBI Taxonomy" id="6233"/>
    <lineage>
        <taxon>Eukaryota</taxon>
        <taxon>Metazoa</taxon>
        <taxon>Ecdysozoa</taxon>
        <taxon>Nematoda</taxon>
        <taxon>Chromadorea</taxon>
        <taxon>Rhabditida</taxon>
        <taxon>Tylenchina</taxon>
        <taxon>Panagrolaimomorpha</taxon>
        <taxon>Panagrolaimoidea</taxon>
        <taxon>Panagrolaimidae</taxon>
        <taxon>Panagrellus</taxon>
    </lineage>
</organism>